<protein>
    <submittedName>
        <fullName evidence="1">Uncharacterized protein</fullName>
    </submittedName>
</protein>
<organism evidence="1 2">
    <name type="scientific">Exophiala viscosa</name>
    <dbReference type="NCBI Taxonomy" id="2486360"/>
    <lineage>
        <taxon>Eukaryota</taxon>
        <taxon>Fungi</taxon>
        <taxon>Dikarya</taxon>
        <taxon>Ascomycota</taxon>
        <taxon>Pezizomycotina</taxon>
        <taxon>Eurotiomycetes</taxon>
        <taxon>Chaetothyriomycetidae</taxon>
        <taxon>Chaetothyriales</taxon>
        <taxon>Herpotrichiellaceae</taxon>
        <taxon>Exophiala</taxon>
    </lineage>
</organism>
<gene>
    <name evidence="1" type="ORF">EDD36DRAFT_310708</name>
</gene>
<sequence length="196" mass="22030">MQNGQIRLPVREDVRTEQTSRCFPGQRLQATSTGLSTTVDCLRTLLWQNSRPLKLMRVFERYGKKRCIYTPLSHRGQANTAPTTTTTTGREQEQAQVAAPARARLPAQSIYAKAEHAVESAMTGSTVGKDAMPAEVWARHVVKTLLENPRERRIWKGHNACGVWVAGRSMPAGFLDDNMRKMRRLNEVQRSLKGVS</sequence>
<proteinExistence type="predicted"/>
<accession>A0AAN6DT74</accession>
<dbReference type="AlphaFoldDB" id="A0AAN6DT74"/>
<keyword evidence="2" id="KW-1185">Reference proteome</keyword>
<evidence type="ECO:0000313" key="2">
    <source>
        <dbReference type="Proteomes" id="UP001203852"/>
    </source>
</evidence>
<comment type="caution">
    <text evidence="1">The sequence shown here is derived from an EMBL/GenBank/DDBJ whole genome shotgun (WGS) entry which is preliminary data.</text>
</comment>
<reference evidence="1" key="1">
    <citation type="journal article" date="2022" name="bioRxiv">
        <title>Deciphering the potential niche of two novel black yeast fungi from a biological soil crust based on their genomes, phenotypes, and melanin regulation.</title>
        <authorList>
            <consortium name="DOE Joint Genome Institute"/>
            <person name="Carr E.C."/>
            <person name="Barton Q."/>
            <person name="Grambo S."/>
            <person name="Sullivan M."/>
            <person name="Renfro C.M."/>
            <person name="Kuo A."/>
            <person name="Pangilinan J."/>
            <person name="Lipzen A."/>
            <person name="Keymanesh K."/>
            <person name="Savage E."/>
            <person name="Barry K."/>
            <person name="Grigoriev I.V."/>
            <person name="Riekhof W.R."/>
            <person name="Harris S.S."/>
        </authorList>
    </citation>
    <scope>NUCLEOTIDE SEQUENCE</scope>
    <source>
        <strain evidence="1">JF 03-4F</strain>
    </source>
</reference>
<evidence type="ECO:0000313" key="1">
    <source>
        <dbReference type="EMBL" id="KAI1611028.1"/>
    </source>
</evidence>
<name>A0AAN6DT74_9EURO</name>
<dbReference type="Proteomes" id="UP001203852">
    <property type="component" value="Unassembled WGS sequence"/>
</dbReference>
<dbReference type="EMBL" id="MU404357">
    <property type="protein sequence ID" value="KAI1611028.1"/>
    <property type="molecule type" value="Genomic_DNA"/>
</dbReference>